<keyword evidence="8" id="KW-1185">Reference proteome</keyword>
<feature type="DNA-binding region" description="H-T-H motif" evidence="5">
    <location>
        <begin position="39"/>
        <end position="58"/>
    </location>
</feature>
<dbReference type="InterPro" id="IPR009057">
    <property type="entry name" value="Homeodomain-like_sf"/>
</dbReference>
<dbReference type="InterPro" id="IPR036271">
    <property type="entry name" value="Tet_transcr_reg_TetR-rel_C_sf"/>
</dbReference>
<reference evidence="7 8" key="1">
    <citation type="submission" date="2020-08" db="EMBL/GenBank/DDBJ databases">
        <title>Genomic Encyclopedia of Type Strains, Phase IV (KMG-IV): sequencing the most valuable type-strain genomes for metagenomic binning, comparative biology and taxonomic classification.</title>
        <authorList>
            <person name="Goeker M."/>
        </authorList>
    </citation>
    <scope>NUCLEOTIDE SEQUENCE [LARGE SCALE GENOMIC DNA]</scope>
    <source>
        <strain evidence="7 8">DSM 45615</strain>
    </source>
</reference>
<dbReference type="SUPFAM" id="SSF46689">
    <property type="entry name" value="Homeodomain-like"/>
    <property type="match status" value="1"/>
</dbReference>
<dbReference type="InterPro" id="IPR041490">
    <property type="entry name" value="KstR2_TetR_C"/>
</dbReference>
<dbReference type="PRINTS" id="PR00455">
    <property type="entry name" value="HTHTETR"/>
</dbReference>
<evidence type="ECO:0000259" key="6">
    <source>
        <dbReference type="PROSITE" id="PS50977"/>
    </source>
</evidence>
<gene>
    <name evidence="7" type="ORF">HNP84_008863</name>
</gene>
<keyword evidence="4" id="KW-0804">Transcription</keyword>
<evidence type="ECO:0000256" key="3">
    <source>
        <dbReference type="ARBA" id="ARBA00023125"/>
    </source>
</evidence>
<dbReference type="EMBL" id="JACHGN010000027">
    <property type="protein sequence ID" value="MBB5139100.1"/>
    <property type="molecule type" value="Genomic_DNA"/>
</dbReference>
<dbReference type="Pfam" id="PF17932">
    <property type="entry name" value="TetR_C_24"/>
    <property type="match status" value="1"/>
</dbReference>
<dbReference type="PANTHER" id="PTHR30055:SF175">
    <property type="entry name" value="HTH-TYPE TRANSCRIPTIONAL REPRESSOR KSTR2"/>
    <property type="match status" value="1"/>
</dbReference>
<feature type="domain" description="HTH tetR-type" evidence="6">
    <location>
        <begin position="16"/>
        <end position="76"/>
    </location>
</feature>
<dbReference type="Pfam" id="PF00440">
    <property type="entry name" value="TetR_N"/>
    <property type="match status" value="1"/>
</dbReference>
<dbReference type="AlphaFoldDB" id="A0A840PN32"/>
<dbReference type="Gene3D" id="1.10.10.60">
    <property type="entry name" value="Homeodomain-like"/>
    <property type="match status" value="1"/>
</dbReference>
<keyword evidence="1" id="KW-0678">Repressor</keyword>
<name>A0A840PN32_9ACTN</name>
<dbReference type="Gene3D" id="1.10.357.10">
    <property type="entry name" value="Tetracycline Repressor, domain 2"/>
    <property type="match status" value="1"/>
</dbReference>
<keyword evidence="3 5" id="KW-0238">DNA-binding</keyword>
<accession>A0A840PN32</accession>
<evidence type="ECO:0000313" key="8">
    <source>
        <dbReference type="Proteomes" id="UP000578449"/>
    </source>
</evidence>
<evidence type="ECO:0000313" key="7">
    <source>
        <dbReference type="EMBL" id="MBB5139100.1"/>
    </source>
</evidence>
<sequence length="214" mass="23982">MSPRRRDSEVTAAARAERRAELLATAAEVFATRGYASTTVREVADAAGMLGGSLYYHFDSKESMVDEILSAFLTDMWDAYERVLAAGHGPRRTVEELVAESFRMIDRHRPAVVIYQNEARYLEATGPRFAYLTESRRRFREMWLSVLDRGVLEGVFRAGLDTALAYRFIRDTVWVAAGWYRAGGRLGAAEIARQYVAMVLEGILADRGETGRSG</sequence>
<protein>
    <submittedName>
        <fullName evidence="7">AcrR family transcriptional regulator</fullName>
    </submittedName>
</protein>
<dbReference type="PROSITE" id="PS50977">
    <property type="entry name" value="HTH_TETR_2"/>
    <property type="match status" value="1"/>
</dbReference>
<comment type="caution">
    <text evidence="7">The sequence shown here is derived from an EMBL/GenBank/DDBJ whole genome shotgun (WGS) entry which is preliminary data.</text>
</comment>
<dbReference type="InterPro" id="IPR001647">
    <property type="entry name" value="HTH_TetR"/>
</dbReference>
<dbReference type="GO" id="GO:0000976">
    <property type="term" value="F:transcription cis-regulatory region binding"/>
    <property type="evidence" value="ECO:0007669"/>
    <property type="project" value="TreeGrafter"/>
</dbReference>
<organism evidence="7 8">
    <name type="scientific">Thermocatellispora tengchongensis</name>
    <dbReference type="NCBI Taxonomy" id="1073253"/>
    <lineage>
        <taxon>Bacteria</taxon>
        <taxon>Bacillati</taxon>
        <taxon>Actinomycetota</taxon>
        <taxon>Actinomycetes</taxon>
        <taxon>Streptosporangiales</taxon>
        <taxon>Streptosporangiaceae</taxon>
        <taxon>Thermocatellispora</taxon>
    </lineage>
</organism>
<dbReference type="GO" id="GO:0003700">
    <property type="term" value="F:DNA-binding transcription factor activity"/>
    <property type="evidence" value="ECO:0007669"/>
    <property type="project" value="TreeGrafter"/>
</dbReference>
<proteinExistence type="predicted"/>
<dbReference type="SUPFAM" id="SSF48498">
    <property type="entry name" value="Tetracyclin repressor-like, C-terminal domain"/>
    <property type="match status" value="1"/>
</dbReference>
<dbReference type="RefSeq" id="WP_185055940.1">
    <property type="nucleotide sequence ID" value="NZ_BAABIX010000016.1"/>
</dbReference>
<keyword evidence="2" id="KW-0805">Transcription regulation</keyword>
<dbReference type="Proteomes" id="UP000578449">
    <property type="component" value="Unassembled WGS sequence"/>
</dbReference>
<dbReference type="InterPro" id="IPR050109">
    <property type="entry name" value="HTH-type_TetR-like_transc_reg"/>
</dbReference>
<evidence type="ECO:0000256" key="4">
    <source>
        <dbReference type="ARBA" id="ARBA00023163"/>
    </source>
</evidence>
<evidence type="ECO:0000256" key="1">
    <source>
        <dbReference type="ARBA" id="ARBA00022491"/>
    </source>
</evidence>
<evidence type="ECO:0000256" key="5">
    <source>
        <dbReference type="PROSITE-ProRule" id="PRU00335"/>
    </source>
</evidence>
<evidence type="ECO:0000256" key="2">
    <source>
        <dbReference type="ARBA" id="ARBA00023015"/>
    </source>
</evidence>
<dbReference type="PANTHER" id="PTHR30055">
    <property type="entry name" value="HTH-TYPE TRANSCRIPTIONAL REGULATOR RUTR"/>
    <property type="match status" value="1"/>
</dbReference>